<sequence>MAVLRPRSAIVAGLALFFLLFVTFTHRSGLSVSLAPISLELGTPTLPPTPPPPGGPSTAKYRHKPERVYDQPPVVDNFPVAAAAHSAADLPPIPPWNTPPNPHVAENTPLFIGFTRNWLLLQQTVVSYITAGWPPEDIYVVENTGTMQSNQRGLLGLQNPFFLNYTRLGMLGVNVVPTPTLFTFAQMQNFFLYTAIERKWASYFWGHMDVVVLPFEENYSTSHEGENSGYKSLYVLAVEGLRNATSGHDIHSTDPSKTWALRFFSYDRLALVNTAAFEAVGGWDAAIPYYNTDCDMHERLKMYGYELGDGDVQAGRVFDVADSMDDLIYLYRTAGVEPSFVFKGQAEEEEQEAEKEKQAAVEEASRLMAATKAAASPVLRARDKETAQNWVSDTANSPTFAKLRIIVQKMEKHKAHFGGGGRLYWQVRQHGGQQEPYYRDPDGFQRGIELMQDVGRNVYAEKWGHRECNLVDVGRKKGDEWRMEKDWEYTCNRVLSAPLAFYVHHQPDCISSQSKNQWLDGRYGPENGAGDGGAYDTIGGGQSLLSYDEELKRLVGVQSLKGVTIKACTLEAGNARRIP</sequence>
<proteinExistence type="predicted"/>
<dbReference type="GeneID" id="18760094"/>
<evidence type="ECO:0000256" key="1">
    <source>
        <dbReference type="SAM" id="Coils"/>
    </source>
</evidence>
<gene>
    <name evidence="2" type="ORF">MBM_04159</name>
</gene>
<name>K1WJF6_MARBU</name>
<dbReference type="Proteomes" id="UP000006753">
    <property type="component" value="Unassembled WGS sequence"/>
</dbReference>
<dbReference type="STRING" id="1072389.K1WJF6"/>
<evidence type="ECO:0000313" key="2">
    <source>
        <dbReference type="EMBL" id="EKD17790.1"/>
    </source>
</evidence>
<dbReference type="AlphaFoldDB" id="K1WJF6"/>
<dbReference type="InParanoid" id="K1WJF6"/>
<keyword evidence="3" id="KW-1185">Reference proteome</keyword>
<dbReference type="EMBL" id="JH921435">
    <property type="protein sequence ID" value="EKD17790.1"/>
    <property type="molecule type" value="Genomic_DNA"/>
</dbReference>
<dbReference type="HOGENOM" id="CLU_031065_0_0_1"/>
<keyword evidence="1" id="KW-0175">Coiled coil</keyword>
<evidence type="ECO:0008006" key="4">
    <source>
        <dbReference type="Google" id="ProtNLM"/>
    </source>
</evidence>
<dbReference type="eggNOG" id="ENOG502QRTD">
    <property type="taxonomic scope" value="Eukaryota"/>
</dbReference>
<reference evidence="2 3" key="1">
    <citation type="journal article" date="2012" name="BMC Genomics">
        <title>Sequencing the genome of Marssonina brunnea reveals fungus-poplar co-evolution.</title>
        <authorList>
            <person name="Zhu S."/>
            <person name="Cao Y.-Z."/>
            <person name="Jiang C."/>
            <person name="Tan B.-Y."/>
            <person name="Wang Z."/>
            <person name="Feng S."/>
            <person name="Zhang L."/>
            <person name="Su X.-H."/>
            <person name="Brejova B."/>
            <person name="Vinar T."/>
            <person name="Xu M."/>
            <person name="Wang M.-X."/>
            <person name="Zhang S.-G."/>
            <person name="Huang M.-R."/>
            <person name="Wu R."/>
            <person name="Zhou Y."/>
        </authorList>
    </citation>
    <scope>NUCLEOTIDE SEQUENCE [LARGE SCALE GENOMIC DNA]</scope>
    <source>
        <strain evidence="2 3">MB_m1</strain>
    </source>
</reference>
<feature type="coiled-coil region" evidence="1">
    <location>
        <begin position="343"/>
        <end position="370"/>
    </location>
</feature>
<protein>
    <recommendedName>
        <fullName evidence="4">Glycosyl transferase family 8 protein</fullName>
    </recommendedName>
</protein>
<dbReference type="KEGG" id="mbe:MBM_04159"/>
<organism evidence="2 3">
    <name type="scientific">Marssonina brunnea f. sp. multigermtubi (strain MB_m1)</name>
    <name type="common">Marssonina leaf spot fungus</name>
    <dbReference type="NCBI Taxonomy" id="1072389"/>
    <lineage>
        <taxon>Eukaryota</taxon>
        <taxon>Fungi</taxon>
        <taxon>Dikarya</taxon>
        <taxon>Ascomycota</taxon>
        <taxon>Pezizomycotina</taxon>
        <taxon>Leotiomycetes</taxon>
        <taxon>Helotiales</taxon>
        <taxon>Drepanopezizaceae</taxon>
        <taxon>Drepanopeziza</taxon>
    </lineage>
</organism>
<evidence type="ECO:0000313" key="3">
    <source>
        <dbReference type="Proteomes" id="UP000006753"/>
    </source>
</evidence>
<dbReference type="OrthoDB" id="3527108at2759"/>
<dbReference type="OMA" id="FRRKWGH"/>
<accession>K1WJF6</accession>